<organism evidence="1 2">
    <name type="scientific">Formicincola oecophyllae</name>
    <dbReference type="NCBI Taxonomy" id="2558361"/>
    <lineage>
        <taxon>Bacteria</taxon>
        <taxon>Pseudomonadati</taxon>
        <taxon>Pseudomonadota</taxon>
        <taxon>Alphaproteobacteria</taxon>
        <taxon>Acetobacterales</taxon>
        <taxon>Acetobacteraceae</taxon>
        <taxon>Formicincola</taxon>
    </lineage>
</organism>
<dbReference type="AlphaFoldDB" id="A0A4Y6U7B3"/>
<dbReference type="Proteomes" id="UP000318709">
    <property type="component" value="Chromosome"/>
</dbReference>
<keyword evidence="2" id="KW-1185">Reference proteome</keyword>
<evidence type="ECO:0000313" key="1">
    <source>
        <dbReference type="EMBL" id="QDH13202.1"/>
    </source>
</evidence>
<dbReference type="KEGG" id="swf:E3E12_02185"/>
<protein>
    <recommendedName>
        <fullName evidence="3">YtxH domain-containing protein</fullName>
    </recommendedName>
</protein>
<name>A0A4Y6U7B3_9PROT</name>
<accession>A0A4Y6U7B3</accession>
<evidence type="ECO:0008006" key="3">
    <source>
        <dbReference type="Google" id="ProtNLM"/>
    </source>
</evidence>
<evidence type="ECO:0000313" key="2">
    <source>
        <dbReference type="Proteomes" id="UP000318709"/>
    </source>
</evidence>
<reference evidence="1 2" key="1">
    <citation type="submission" date="2019-03" db="EMBL/GenBank/DDBJ databases">
        <title>The complete genome sequence of Swingsia_sp. F3b2 LMG30590(T).</title>
        <authorList>
            <person name="Chua K.-O."/>
            <person name="Chan K.-G."/>
            <person name="See-Too W.-S."/>
        </authorList>
    </citation>
    <scope>NUCLEOTIDE SEQUENCE [LARGE SCALE GENOMIC DNA]</scope>
    <source>
        <strain evidence="1 2">F3b2</strain>
    </source>
</reference>
<dbReference type="EMBL" id="CP038231">
    <property type="protein sequence ID" value="QDH13202.1"/>
    <property type="molecule type" value="Genomic_DNA"/>
</dbReference>
<gene>
    <name evidence="1" type="ORF">E3E12_02185</name>
</gene>
<dbReference type="RefSeq" id="WP_141442864.1">
    <property type="nucleotide sequence ID" value="NZ_CP038231.1"/>
</dbReference>
<proteinExistence type="predicted"/>
<sequence>MLRFLTLVFGIVATVMGGYGIYRYSRGGRKALDHDINEASDKVKAGVEHARENAHQLNSKVESAASDMAAKVKA</sequence>